<sequence>MWRYEIWMREQVALLAKSSRAISVVVAALVPAAVPAATALADPVAAVVCTTSSDWSYSPGVVLVPRPLRTTVRDDYTSCAGVGQAVTASGSSEFTVDRDAGCLEPLAAVPESRVITWADGTTSTFSYTVTVTSAPGADVITKIGTITDGVFAGRSAQAVQAAPAVDLVRCLTDDGITRQSALGTFTVL</sequence>
<proteinExistence type="predicted"/>
<evidence type="ECO:0000256" key="1">
    <source>
        <dbReference type="SAM" id="SignalP"/>
    </source>
</evidence>
<reference evidence="3" key="1">
    <citation type="journal article" date="2019" name="Int. J. Syst. Evol. Microbiol.">
        <title>The Global Catalogue of Microorganisms (GCM) 10K type strain sequencing project: providing services to taxonomists for standard genome sequencing and annotation.</title>
        <authorList>
            <consortium name="The Broad Institute Genomics Platform"/>
            <consortium name="The Broad Institute Genome Sequencing Center for Infectious Disease"/>
            <person name="Wu L."/>
            <person name="Ma J."/>
        </authorList>
    </citation>
    <scope>NUCLEOTIDE SEQUENCE [LARGE SCALE GENOMIC DNA]</scope>
    <source>
        <strain evidence="3">CGMCC 4.7319</strain>
    </source>
</reference>
<accession>A0ABQ2HSR9</accession>
<organism evidence="2 3">
    <name type="scientific">Lentzea pudingi</name>
    <dbReference type="NCBI Taxonomy" id="1789439"/>
    <lineage>
        <taxon>Bacteria</taxon>
        <taxon>Bacillati</taxon>
        <taxon>Actinomycetota</taxon>
        <taxon>Actinomycetes</taxon>
        <taxon>Pseudonocardiales</taxon>
        <taxon>Pseudonocardiaceae</taxon>
        <taxon>Lentzea</taxon>
    </lineage>
</organism>
<dbReference type="EMBL" id="BMNC01000003">
    <property type="protein sequence ID" value="GGM88377.1"/>
    <property type="molecule type" value="Genomic_DNA"/>
</dbReference>
<evidence type="ECO:0000313" key="3">
    <source>
        <dbReference type="Proteomes" id="UP000597656"/>
    </source>
</evidence>
<name>A0ABQ2HSR9_9PSEU</name>
<keyword evidence="1" id="KW-0732">Signal</keyword>
<feature type="chain" id="PRO_5046498835" description="Ig-like domain-containing protein" evidence="1">
    <location>
        <begin position="42"/>
        <end position="188"/>
    </location>
</feature>
<dbReference type="Proteomes" id="UP000597656">
    <property type="component" value="Unassembled WGS sequence"/>
</dbReference>
<gene>
    <name evidence="2" type="ORF">GCM10011609_26430</name>
</gene>
<evidence type="ECO:0000313" key="2">
    <source>
        <dbReference type="EMBL" id="GGM88377.1"/>
    </source>
</evidence>
<keyword evidence="3" id="KW-1185">Reference proteome</keyword>
<evidence type="ECO:0008006" key="4">
    <source>
        <dbReference type="Google" id="ProtNLM"/>
    </source>
</evidence>
<comment type="caution">
    <text evidence="2">The sequence shown here is derived from an EMBL/GenBank/DDBJ whole genome shotgun (WGS) entry which is preliminary data.</text>
</comment>
<protein>
    <recommendedName>
        <fullName evidence="4">Ig-like domain-containing protein</fullName>
    </recommendedName>
</protein>
<feature type="signal peptide" evidence="1">
    <location>
        <begin position="1"/>
        <end position="41"/>
    </location>
</feature>